<dbReference type="AlphaFoldDB" id="A0A8S1AEF9"/>
<sequence length="102" mass="11266">MSQHKNQTYAAVTASTHQYTNIVEVEDTLNQVRQQPAKRKQCNSSEHITFELNSSSSESDAEAGGEMSSVAGGRITTEGSSADVADYQLRRLVKTVWKVYLL</sequence>
<reference evidence="2 3" key="1">
    <citation type="submission" date="2020-04" db="EMBL/GenBank/DDBJ databases">
        <authorList>
            <person name="Wallbank WR R."/>
            <person name="Pardo Diaz C."/>
            <person name="Kozak K."/>
            <person name="Martin S."/>
            <person name="Jiggins C."/>
            <person name="Moest M."/>
            <person name="Warren A I."/>
            <person name="Byers J.R.P. K."/>
            <person name="Montejo-Kovacevich G."/>
            <person name="Yen C E."/>
        </authorList>
    </citation>
    <scope>NUCLEOTIDE SEQUENCE [LARGE SCALE GENOMIC DNA]</scope>
</reference>
<evidence type="ECO:0000313" key="2">
    <source>
        <dbReference type="EMBL" id="CAB3245837.1"/>
    </source>
</evidence>
<feature type="compositionally biased region" description="Polar residues" evidence="1">
    <location>
        <begin position="42"/>
        <end position="53"/>
    </location>
</feature>
<evidence type="ECO:0000256" key="1">
    <source>
        <dbReference type="SAM" id="MobiDB-lite"/>
    </source>
</evidence>
<evidence type="ECO:0000313" key="3">
    <source>
        <dbReference type="Proteomes" id="UP000494256"/>
    </source>
</evidence>
<proteinExistence type="predicted"/>
<gene>
    <name evidence="2" type="ORF">APLA_LOCUS11262</name>
</gene>
<organism evidence="2 3">
    <name type="scientific">Arctia plantaginis</name>
    <name type="common">Wood tiger moth</name>
    <name type="synonym">Phalaena plantaginis</name>
    <dbReference type="NCBI Taxonomy" id="874455"/>
    <lineage>
        <taxon>Eukaryota</taxon>
        <taxon>Metazoa</taxon>
        <taxon>Ecdysozoa</taxon>
        <taxon>Arthropoda</taxon>
        <taxon>Hexapoda</taxon>
        <taxon>Insecta</taxon>
        <taxon>Pterygota</taxon>
        <taxon>Neoptera</taxon>
        <taxon>Endopterygota</taxon>
        <taxon>Lepidoptera</taxon>
        <taxon>Glossata</taxon>
        <taxon>Ditrysia</taxon>
        <taxon>Noctuoidea</taxon>
        <taxon>Erebidae</taxon>
        <taxon>Arctiinae</taxon>
        <taxon>Arctia</taxon>
    </lineage>
</organism>
<dbReference type="Proteomes" id="UP000494256">
    <property type="component" value="Unassembled WGS sequence"/>
</dbReference>
<feature type="region of interest" description="Disordered" evidence="1">
    <location>
        <begin position="35"/>
        <end position="77"/>
    </location>
</feature>
<dbReference type="EMBL" id="CADEBD010000327">
    <property type="protein sequence ID" value="CAB3245837.1"/>
    <property type="molecule type" value="Genomic_DNA"/>
</dbReference>
<feature type="compositionally biased region" description="Low complexity" evidence="1">
    <location>
        <begin position="54"/>
        <end position="69"/>
    </location>
</feature>
<comment type="caution">
    <text evidence="2">The sequence shown here is derived from an EMBL/GenBank/DDBJ whole genome shotgun (WGS) entry which is preliminary data.</text>
</comment>
<accession>A0A8S1AEF9</accession>
<dbReference type="OrthoDB" id="2596881at2759"/>
<name>A0A8S1AEF9_ARCPL</name>
<protein>
    <submittedName>
        <fullName evidence="2">Uncharacterized protein</fullName>
    </submittedName>
</protein>